<evidence type="ECO:0000313" key="2">
    <source>
        <dbReference type="Proteomes" id="UP001387110"/>
    </source>
</evidence>
<dbReference type="EMBL" id="JBAWKY010000003">
    <property type="protein sequence ID" value="MEI4463066.1"/>
    <property type="molecule type" value="Genomic_DNA"/>
</dbReference>
<dbReference type="RefSeq" id="WP_075642718.1">
    <property type="nucleotide sequence ID" value="NZ_JBAWKY010000003.1"/>
</dbReference>
<gene>
    <name evidence="1" type="ORF">SZL87_11560</name>
</gene>
<accession>A0ABU8EJF0</accession>
<protein>
    <submittedName>
        <fullName evidence="1">Uncharacterized protein</fullName>
    </submittedName>
</protein>
<dbReference type="Proteomes" id="UP001387110">
    <property type="component" value="Unassembled WGS sequence"/>
</dbReference>
<proteinExistence type="predicted"/>
<reference evidence="1 2" key="1">
    <citation type="submission" date="2023-12" db="EMBL/GenBank/DDBJ databases">
        <authorList>
            <person name="Easwaran N."/>
            <person name="Lazarus H.P.S."/>
        </authorList>
    </citation>
    <scope>NUCLEOTIDE SEQUENCE [LARGE SCALE GENOMIC DNA]</scope>
    <source>
        <strain evidence="1 2">VIT-2023</strain>
    </source>
</reference>
<name>A0ABU8EJF0_9BACL</name>
<sequence>MEESKTLQDVLEEELRDFTIEEKLAFSKILNLEDAYLSTKSGSNGDVVGEIVRLLKGLYN</sequence>
<keyword evidence="2" id="KW-1185">Reference proteome</keyword>
<comment type="caution">
    <text evidence="1">The sequence shown here is derived from an EMBL/GenBank/DDBJ whole genome shotgun (WGS) entry which is preliminary data.</text>
</comment>
<dbReference type="GeneID" id="90837604"/>
<organism evidence="1 2">
    <name type="scientific">Exiguobacterium indicum</name>
    <dbReference type="NCBI Taxonomy" id="296995"/>
    <lineage>
        <taxon>Bacteria</taxon>
        <taxon>Bacillati</taxon>
        <taxon>Bacillota</taxon>
        <taxon>Bacilli</taxon>
        <taxon>Bacillales</taxon>
        <taxon>Bacillales Family XII. Incertae Sedis</taxon>
        <taxon>Exiguobacterium</taxon>
    </lineage>
</organism>
<evidence type="ECO:0000313" key="1">
    <source>
        <dbReference type="EMBL" id="MEI4463066.1"/>
    </source>
</evidence>